<organism evidence="17">
    <name type="scientific">Aceria tosichella</name>
    <name type="common">wheat curl mite</name>
    <dbReference type="NCBI Taxonomy" id="561515"/>
    <lineage>
        <taxon>Eukaryota</taxon>
        <taxon>Metazoa</taxon>
        <taxon>Ecdysozoa</taxon>
        <taxon>Arthropoda</taxon>
        <taxon>Chelicerata</taxon>
        <taxon>Arachnida</taxon>
        <taxon>Acari</taxon>
        <taxon>Acariformes</taxon>
        <taxon>Trombidiformes</taxon>
        <taxon>Prostigmata</taxon>
        <taxon>Eupodina</taxon>
        <taxon>Eriophyoidea</taxon>
        <taxon>Eriophyidae</taxon>
        <taxon>Eriophyinae</taxon>
        <taxon>Aceriini</taxon>
        <taxon>Aceria</taxon>
    </lineage>
</organism>
<dbReference type="InterPro" id="IPR037022">
    <property type="entry name" value="Formyl_trans_C_sf"/>
</dbReference>
<dbReference type="InterPro" id="IPR009081">
    <property type="entry name" value="PP-bd_ACP"/>
</dbReference>
<evidence type="ECO:0000256" key="1">
    <source>
        <dbReference type="ARBA" id="ARBA00007995"/>
    </source>
</evidence>
<accession>A0A6G1SL03</accession>
<feature type="active site" description="Proton acceptor" evidence="10">
    <location>
        <position position="699"/>
    </location>
</feature>
<keyword evidence="6 9" id="KW-0521">NADP</keyword>
<comment type="similarity">
    <text evidence="3 9">In the N-terminal section; belongs to the GART family.</text>
</comment>
<evidence type="ECO:0000256" key="4">
    <source>
        <dbReference type="ARBA" id="ARBA00022450"/>
    </source>
</evidence>
<comment type="similarity">
    <text evidence="1 9">In the C-terminal section; belongs to the aldehyde dehydrogenase family. ALDH1L subfamily.</text>
</comment>
<dbReference type="PROSITE" id="PS00373">
    <property type="entry name" value="GART"/>
    <property type="match status" value="1"/>
</dbReference>
<feature type="site" description="Essential for catalytic activity" evidence="13">
    <location>
        <position position="150"/>
    </location>
</feature>
<dbReference type="InterPro" id="IPR029510">
    <property type="entry name" value="Ald_DH_CS_GLU"/>
</dbReference>
<comment type="similarity">
    <text evidence="2 15">Belongs to the aldehyde dehydrogenase family.</text>
</comment>
<dbReference type="Gene3D" id="3.40.605.10">
    <property type="entry name" value="Aldehyde Dehydrogenase, Chain A, domain 1"/>
    <property type="match status" value="1"/>
</dbReference>
<proteinExistence type="inferred from homology"/>
<dbReference type="InterPro" id="IPR016160">
    <property type="entry name" value="Ald_DH_CS_CYS"/>
</dbReference>
<evidence type="ECO:0000256" key="10">
    <source>
        <dbReference type="PIRSR" id="PIRSR036489-1"/>
    </source>
</evidence>
<dbReference type="PANTHER" id="PTHR11699">
    <property type="entry name" value="ALDEHYDE DEHYDROGENASE-RELATED"/>
    <property type="match status" value="1"/>
</dbReference>
<dbReference type="PROSITE" id="PS00070">
    <property type="entry name" value="ALDEHYDE_DEHYDR_CYS"/>
    <property type="match status" value="1"/>
</dbReference>
<feature type="active site" description="Proton donor" evidence="10">
    <location>
        <position position="733"/>
    </location>
</feature>
<protein>
    <recommendedName>
        <fullName evidence="9">10-formyltetrahydrofolate dehydrogenase</fullName>
        <ecNumber evidence="9">1.5.1.6</ecNumber>
    </recommendedName>
</protein>
<feature type="binding site" evidence="12">
    <location>
        <begin position="677"/>
        <end position="678"/>
    </location>
    <ligand>
        <name>NADP(+)</name>
        <dbReference type="ChEBI" id="CHEBI:58349"/>
    </ligand>
</feature>
<feature type="active site" description="Proton donor" evidence="10">
    <location>
        <position position="114"/>
    </location>
</feature>
<dbReference type="InterPro" id="IPR002376">
    <property type="entry name" value="Formyl_transf_N"/>
</dbReference>
<dbReference type="InterPro" id="IPR036736">
    <property type="entry name" value="ACP-like_sf"/>
</dbReference>
<sequence>MADVRIAIIGQSAFSADFLKLMVSKGHTICGVFTPLDDPKTGREDTLASTAKKFNLPVFKVKTWRLPKETVKAIPEIFEQYKSVAPDLNVLPYCNQFIPMEVIEFPRLKSINYHPSLLPRHRGAAAINWTLIEGDREAGLTIFWTDDGLDTGPILMRRACTVLPNDTVDSLYSRFLYPEGIKALEESVNLIKTDYAPRLVQPERDATYDPILRGKDERTMIDFSRLTTADQLHNFIRGMDKVPGAWAEIKLTSGTDYERVKLFTSTKYPIEDLGMPDVLRLVNLRGLDKEAIVHSGGLLMFTNGDGRPINVEKLQLVATGKMIRAATYGSAEANRPPLVLSEEEQENVDKIKSIWAAILSSDNIVKSTDFFFSGAGSMDVTRLVEEVKDVVGDSLELDNEDVYMNTQFEDFVEMVVRRTRGESSSGAELDYEPVRLTANKLELKFPNQLFINNKFVNSVKANNTMPSINPTTEESICEVQVATKEDVDKAVKAAKLAFHKDSEWRKMNPRDRGYLLNKLADLMEENKKELATLESLDSGAVYTLALKTHIGMSIAVFRYYAGWCDKLQGDTIPINNARPNENLCLTFPKPIGVCGIITPWNYPLMMVAWKSAACLAAGNTLVLKPAQACPLTALKWAELVARAGFPPGVVNVVPGKGSECGQAILDHPDIKKVGFTGSTPTGKRVMESCSKTLKKCSLELGGKSPFIIFADCDFQRAVRYGMSSVFFNKGENCIAAGRLFVEESIHDEFVAKVVEETKKMTIDDPLKRSTAHGPQNHLKHLQDLEAFCKRGVEEGATLVYGGRRVDRKGYFFMPTIFTDVTDDMFIAKEESFGPIMIISKFANGDIDGVVARANRTDYGLASGVMTADMSKALRVMTDLDAGTCFVNTYNKTDVASPFGGFNQSGFGKDLGQEALREYTKTKSAIIEF</sequence>
<dbReference type="GO" id="GO:0016620">
    <property type="term" value="F:oxidoreductase activity, acting on the aldehyde or oxo group of donors, NAD or NADP as acceptor"/>
    <property type="evidence" value="ECO:0007669"/>
    <property type="project" value="InterPro"/>
</dbReference>
<dbReference type="InterPro" id="IPR001555">
    <property type="entry name" value="GART_AS"/>
</dbReference>
<dbReference type="InterPro" id="IPR016162">
    <property type="entry name" value="Ald_DH_N"/>
</dbReference>
<gene>
    <name evidence="17" type="primary">aldh1l1</name>
    <name evidence="17" type="ORF">g.13863</name>
</gene>
<evidence type="ECO:0000256" key="12">
    <source>
        <dbReference type="PIRSR" id="PIRSR036489-3"/>
    </source>
</evidence>
<dbReference type="PROSITE" id="PS50075">
    <property type="entry name" value="CARRIER"/>
    <property type="match status" value="1"/>
</dbReference>
<feature type="binding site" evidence="12">
    <location>
        <begin position="830"/>
        <end position="832"/>
    </location>
    <ligand>
        <name>NADP(+)</name>
        <dbReference type="ChEBI" id="CHEBI:58349"/>
    </ligand>
</feature>
<evidence type="ECO:0000256" key="14">
    <source>
        <dbReference type="PROSITE-ProRule" id="PRU10007"/>
    </source>
</evidence>
<feature type="binding site" evidence="12">
    <location>
        <begin position="657"/>
        <end position="662"/>
    </location>
    <ligand>
        <name>NADP(+)</name>
        <dbReference type="ChEBI" id="CHEBI:58349"/>
    </ligand>
</feature>
<evidence type="ECO:0000256" key="5">
    <source>
        <dbReference type="ARBA" id="ARBA00022553"/>
    </source>
</evidence>
<dbReference type="SUPFAM" id="SSF50486">
    <property type="entry name" value="FMT C-terminal domain-like"/>
    <property type="match status" value="1"/>
</dbReference>
<keyword evidence="5" id="KW-0597">Phosphoprotein</keyword>
<keyword evidence="9" id="KW-0554">One-carbon metabolism</keyword>
<feature type="binding site" evidence="12">
    <location>
        <begin position="624"/>
        <end position="627"/>
    </location>
    <ligand>
        <name>NADP(+)</name>
        <dbReference type="ChEBI" id="CHEBI:58349"/>
    </ligand>
</feature>
<evidence type="ECO:0000256" key="2">
    <source>
        <dbReference type="ARBA" id="ARBA00009986"/>
    </source>
</evidence>
<feature type="binding site" evidence="11">
    <location>
        <position position="150"/>
    </location>
    <ligand>
        <name>(6R)-10-formyltetrahydrofolate</name>
        <dbReference type="ChEBI" id="CHEBI:195366"/>
    </ligand>
</feature>
<name>A0A6G1SL03_9ACAR</name>
<dbReference type="GO" id="GO:0006730">
    <property type="term" value="P:one-carbon metabolic process"/>
    <property type="evidence" value="ECO:0007669"/>
    <property type="project" value="UniProtKB-KW"/>
</dbReference>
<dbReference type="InterPro" id="IPR011407">
    <property type="entry name" value="10_FTHF_DH"/>
</dbReference>
<evidence type="ECO:0000313" key="17">
    <source>
        <dbReference type="EMBL" id="MDE51216.1"/>
    </source>
</evidence>
<feature type="domain" description="Carrier" evidence="16">
    <location>
        <begin position="342"/>
        <end position="419"/>
    </location>
</feature>
<evidence type="ECO:0000256" key="6">
    <source>
        <dbReference type="ARBA" id="ARBA00022857"/>
    </source>
</evidence>
<evidence type="ECO:0000256" key="15">
    <source>
        <dbReference type="RuleBase" id="RU003345"/>
    </source>
</evidence>
<dbReference type="GO" id="GO:0009258">
    <property type="term" value="P:10-formyltetrahydrofolate catabolic process"/>
    <property type="evidence" value="ECO:0007669"/>
    <property type="project" value="UniProtKB-UniRule"/>
</dbReference>
<dbReference type="InterPro" id="IPR011034">
    <property type="entry name" value="Formyl_transferase-like_C_sf"/>
</dbReference>
<dbReference type="Gene3D" id="1.10.1200.10">
    <property type="entry name" value="ACP-like"/>
    <property type="match status" value="1"/>
</dbReference>
<feature type="active site" evidence="14">
    <location>
        <position position="699"/>
    </location>
</feature>
<dbReference type="Gene3D" id="3.40.309.10">
    <property type="entry name" value="Aldehyde Dehydrogenase, Chain A, domain 2"/>
    <property type="match status" value="1"/>
</dbReference>
<dbReference type="Pfam" id="PF00551">
    <property type="entry name" value="Formyl_trans_N"/>
    <property type="match status" value="1"/>
</dbReference>
<dbReference type="FunFam" id="1.10.1200.10:FF:000002">
    <property type="entry name" value="10-formyltetrahydrofolate dehydrogenase"/>
    <property type="match status" value="1"/>
</dbReference>
<evidence type="ECO:0000256" key="7">
    <source>
        <dbReference type="ARBA" id="ARBA00023002"/>
    </source>
</evidence>
<feature type="binding site" evidence="11">
    <location>
        <begin position="96"/>
        <end position="98"/>
    </location>
    <ligand>
        <name>(6R)-10-formyltetrahydrofolate</name>
        <dbReference type="ChEBI" id="CHEBI:195366"/>
    </ligand>
</feature>
<dbReference type="AlphaFoldDB" id="A0A6G1SL03"/>
<dbReference type="PROSITE" id="PS00687">
    <property type="entry name" value="ALDEHYDE_DEHYDR_GLU"/>
    <property type="match status" value="1"/>
</dbReference>
<dbReference type="InterPro" id="IPR015590">
    <property type="entry name" value="Aldehyde_DH_dom"/>
</dbReference>
<dbReference type="InterPro" id="IPR036477">
    <property type="entry name" value="Formyl_transf_N_sf"/>
</dbReference>
<evidence type="ECO:0000256" key="13">
    <source>
        <dbReference type="PIRSR" id="PIRSR036489-4"/>
    </source>
</evidence>
<dbReference type="SUPFAM" id="SSF53328">
    <property type="entry name" value="Formyltransferase"/>
    <property type="match status" value="1"/>
</dbReference>
<evidence type="ECO:0000256" key="11">
    <source>
        <dbReference type="PIRSR" id="PIRSR036489-2"/>
    </source>
</evidence>
<dbReference type="FunFam" id="3.40.605.10:FF:000050">
    <property type="entry name" value="Aldehyde dehydrogenase, mitochondrial"/>
    <property type="match status" value="1"/>
</dbReference>
<evidence type="ECO:0000259" key="16">
    <source>
        <dbReference type="PROSITE" id="PS50075"/>
    </source>
</evidence>
<dbReference type="GO" id="GO:0005737">
    <property type="term" value="C:cytoplasm"/>
    <property type="evidence" value="ECO:0007669"/>
    <property type="project" value="InterPro"/>
</dbReference>
<dbReference type="Gene3D" id="3.10.25.10">
    <property type="entry name" value="Formyl transferase, C-terminal domain"/>
    <property type="match status" value="1"/>
</dbReference>
<reference evidence="17" key="1">
    <citation type="submission" date="2018-10" db="EMBL/GenBank/DDBJ databases">
        <title>Transcriptome assembly of Aceria tosichella (Wheat curl mite) Type 2.</title>
        <authorList>
            <person name="Scully E.D."/>
            <person name="Geib S.M."/>
            <person name="Palmer N.A."/>
            <person name="Gupta A.K."/>
            <person name="Sarath G."/>
            <person name="Tatineni S."/>
        </authorList>
    </citation>
    <scope>NUCLEOTIDE SEQUENCE</scope>
    <source>
        <strain evidence="17">LincolnNE</strain>
    </source>
</reference>
<evidence type="ECO:0000256" key="3">
    <source>
        <dbReference type="ARBA" id="ARBA00010978"/>
    </source>
</evidence>
<keyword evidence="7 9" id="KW-0560">Oxidoreductase</keyword>
<evidence type="ECO:0000256" key="9">
    <source>
        <dbReference type="PIRNR" id="PIRNR036489"/>
    </source>
</evidence>
<dbReference type="SUPFAM" id="SSF53720">
    <property type="entry name" value="ALDH-like"/>
    <property type="match status" value="1"/>
</dbReference>
<dbReference type="FunFam" id="3.40.309.10:FF:000012">
    <property type="entry name" value="Betaine aldehyde dehydrogenase"/>
    <property type="match status" value="1"/>
</dbReference>
<comment type="catalytic activity">
    <reaction evidence="8">
        <text>(6R)-10-formyltetrahydrofolate + NADP(+) + H2O = (6S)-5,6,7,8-tetrahydrofolate + CO2 + NADPH + H(+)</text>
        <dbReference type="Rhea" id="RHEA:10180"/>
        <dbReference type="ChEBI" id="CHEBI:15377"/>
        <dbReference type="ChEBI" id="CHEBI:15378"/>
        <dbReference type="ChEBI" id="CHEBI:16526"/>
        <dbReference type="ChEBI" id="CHEBI:57453"/>
        <dbReference type="ChEBI" id="CHEBI:57783"/>
        <dbReference type="ChEBI" id="CHEBI:58349"/>
        <dbReference type="ChEBI" id="CHEBI:195366"/>
        <dbReference type="EC" id="1.5.1.6"/>
    </reaction>
    <physiologicalReaction direction="left-to-right" evidence="8">
        <dbReference type="Rhea" id="RHEA:10181"/>
    </physiologicalReaction>
</comment>
<dbReference type="Pfam" id="PF00171">
    <property type="entry name" value="Aldedh"/>
    <property type="match status" value="1"/>
</dbReference>
<dbReference type="EC" id="1.5.1.6" evidence="9"/>
<dbReference type="FunFam" id="3.40.605.10:FF:000026">
    <property type="entry name" value="Aldehyde dehydrogenase, putative"/>
    <property type="match status" value="1"/>
</dbReference>
<dbReference type="InterPro" id="IPR016161">
    <property type="entry name" value="Ald_DH/histidinol_DH"/>
</dbReference>
<dbReference type="InterPro" id="IPR016163">
    <property type="entry name" value="Ald_DH_C"/>
</dbReference>
<dbReference type="PIRSF" id="PIRSF036489">
    <property type="entry name" value="10-FTHFDH"/>
    <property type="match status" value="1"/>
</dbReference>
<dbReference type="GO" id="GO:0016155">
    <property type="term" value="F:formyltetrahydrofolate dehydrogenase activity"/>
    <property type="evidence" value="ECO:0007669"/>
    <property type="project" value="UniProtKB-UniRule"/>
</dbReference>
<dbReference type="Gene3D" id="3.40.50.170">
    <property type="entry name" value="Formyl transferase, N-terminal domain"/>
    <property type="match status" value="1"/>
</dbReference>
<dbReference type="EMBL" id="GGYP01006445">
    <property type="protein sequence ID" value="MDE51216.1"/>
    <property type="molecule type" value="Transcribed_RNA"/>
</dbReference>
<evidence type="ECO:0000256" key="8">
    <source>
        <dbReference type="ARBA" id="ARBA00048239"/>
    </source>
</evidence>
<keyword evidence="4" id="KW-0596">Phosphopantetheine</keyword>